<dbReference type="PROSITE" id="PS50801">
    <property type="entry name" value="STAS"/>
    <property type="match status" value="1"/>
</dbReference>
<protein>
    <submittedName>
        <fullName evidence="2">Putative NTP binding protein (Contains STAS domain)</fullName>
    </submittedName>
</protein>
<dbReference type="SUPFAM" id="SSF52091">
    <property type="entry name" value="SpoIIaa-like"/>
    <property type="match status" value="1"/>
</dbReference>
<dbReference type="Proteomes" id="UP000031637">
    <property type="component" value="Chromosome"/>
</dbReference>
<dbReference type="InterPro" id="IPR036513">
    <property type="entry name" value="STAS_dom_sf"/>
</dbReference>
<dbReference type="InterPro" id="IPR058548">
    <property type="entry name" value="MlaB-like_STAS"/>
</dbReference>
<dbReference type="CDD" id="cd07043">
    <property type="entry name" value="STAS_anti-anti-sigma_factors"/>
    <property type="match status" value="1"/>
</dbReference>
<dbReference type="Gene3D" id="3.30.750.24">
    <property type="entry name" value="STAS domain"/>
    <property type="match status" value="1"/>
</dbReference>
<dbReference type="InterPro" id="IPR002645">
    <property type="entry name" value="STAS_dom"/>
</dbReference>
<dbReference type="Pfam" id="PF13466">
    <property type="entry name" value="STAS_2"/>
    <property type="match status" value="1"/>
</dbReference>
<evidence type="ECO:0000313" key="3">
    <source>
        <dbReference type="Proteomes" id="UP000031637"/>
    </source>
</evidence>
<accession>W0SIF2</accession>
<dbReference type="KEGG" id="shd:SUTH_02853"/>
<dbReference type="STRING" id="1223802.SUTH_02853"/>
<sequence length="93" mass="9469">MIRITGDHVEVSGPMTMSGAAALLAEGEAAIASNAAAFDLAAVTEMDSSCLAVVFGWMRAAKAGGKTLRLLNPPQNLLSLAAVYGVADLLPQP</sequence>
<evidence type="ECO:0000259" key="1">
    <source>
        <dbReference type="PROSITE" id="PS50801"/>
    </source>
</evidence>
<dbReference type="HOGENOM" id="CLU_115403_13_3_4"/>
<keyword evidence="3" id="KW-1185">Reference proteome</keyword>
<name>W0SIF2_9PROT</name>
<dbReference type="RefSeq" id="WP_052473656.1">
    <property type="nucleotide sequence ID" value="NZ_AP012547.1"/>
</dbReference>
<dbReference type="AlphaFoldDB" id="W0SIF2"/>
<dbReference type="OrthoDB" id="8563468at2"/>
<organism evidence="2 3">
    <name type="scientific">Sulfuritalea hydrogenivorans sk43H</name>
    <dbReference type="NCBI Taxonomy" id="1223802"/>
    <lineage>
        <taxon>Bacteria</taxon>
        <taxon>Pseudomonadati</taxon>
        <taxon>Pseudomonadota</taxon>
        <taxon>Betaproteobacteria</taxon>
        <taxon>Nitrosomonadales</taxon>
        <taxon>Sterolibacteriaceae</taxon>
        <taxon>Sulfuritalea</taxon>
    </lineage>
</organism>
<evidence type="ECO:0000313" key="2">
    <source>
        <dbReference type="EMBL" id="BAO30632.1"/>
    </source>
</evidence>
<proteinExistence type="predicted"/>
<dbReference type="EMBL" id="AP012547">
    <property type="protein sequence ID" value="BAO30632.1"/>
    <property type="molecule type" value="Genomic_DNA"/>
</dbReference>
<feature type="domain" description="STAS" evidence="1">
    <location>
        <begin position="9"/>
        <end position="93"/>
    </location>
</feature>
<reference evidence="2 3" key="1">
    <citation type="journal article" date="2014" name="Syst. Appl. Microbiol.">
        <title>Complete genomes of freshwater sulfur oxidizers Sulfuricella denitrificans skB26 and Sulfuritalea hydrogenivorans sk43H: genetic insights into the sulfur oxidation pathway of betaproteobacteria.</title>
        <authorList>
            <person name="Watanabe T."/>
            <person name="Kojima H."/>
            <person name="Fukui M."/>
        </authorList>
    </citation>
    <scope>NUCLEOTIDE SEQUENCE [LARGE SCALE GENOMIC DNA]</scope>
    <source>
        <strain evidence="2">DSM22779</strain>
    </source>
</reference>
<gene>
    <name evidence="2" type="ORF">SUTH_02853</name>
</gene>